<proteinExistence type="predicted"/>
<keyword evidence="3" id="KW-0804">Transcription</keyword>
<accession>A0ABT8RDH2</accession>
<dbReference type="PANTHER" id="PTHR43280">
    <property type="entry name" value="ARAC-FAMILY TRANSCRIPTIONAL REGULATOR"/>
    <property type="match status" value="1"/>
</dbReference>
<name>A0ABT8RDH2_9BACT</name>
<keyword evidence="2" id="KW-0238">DNA-binding</keyword>
<protein>
    <submittedName>
        <fullName evidence="5">Helix-turn-helix transcriptional regulator</fullName>
    </submittedName>
</protein>
<evidence type="ECO:0000256" key="1">
    <source>
        <dbReference type="ARBA" id="ARBA00023015"/>
    </source>
</evidence>
<evidence type="ECO:0000256" key="3">
    <source>
        <dbReference type="ARBA" id="ARBA00023163"/>
    </source>
</evidence>
<dbReference type="Pfam" id="PF12833">
    <property type="entry name" value="HTH_18"/>
    <property type="match status" value="1"/>
</dbReference>
<dbReference type="InterPro" id="IPR009057">
    <property type="entry name" value="Homeodomain-like_sf"/>
</dbReference>
<evidence type="ECO:0000313" key="6">
    <source>
        <dbReference type="Proteomes" id="UP001168528"/>
    </source>
</evidence>
<dbReference type="Gene3D" id="1.10.10.60">
    <property type="entry name" value="Homeodomain-like"/>
    <property type="match status" value="1"/>
</dbReference>
<dbReference type="RefSeq" id="WP_302040940.1">
    <property type="nucleotide sequence ID" value="NZ_JAUKPO010000026.1"/>
</dbReference>
<reference evidence="5" key="1">
    <citation type="submission" date="2023-07" db="EMBL/GenBank/DDBJ databases">
        <title>The genome sequence of Rhodocytophaga aerolata KACC 12507.</title>
        <authorList>
            <person name="Zhang X."/>
        </authorList>
    </citation>
    <scope>NUCLEOTIDE SEQUENCE</scope>
    <source>
        <strain evidence="5">KACC 12507</strain>
    </source>
</reference>
<dbReference type="InterPro" id="IPR018060">
    <property type="entry name" value="HTH_AraC"/>
</dbReference>
<dbReference type="InterPro" id="IPR020449">
    <property type="entry name" value="Tscrpt_reg_AraC-type_HTH"/>
</dbReference>
<comment type="caution">
    <text evidence="5">The sequence shown here is derived from an EMBL/GenBank/DDBJ whole genome shotgun (WGS) entry which is preliminary data.</text>
</comment>
<evidence type="ECO:0000256" key="2">
    <source>
        <dbReference type="ARBA" id="ARBA00023125"/>
    </source>
</evidence>
<organism evidence="5 6">
    <name type="scientific">Rhodocytophaga aerolata</name>
    <dbReference type="NCBI Taxonomy" id="455078"/>
    <lineage>
        <taxon>Bacteria</taxon>
        <taxon>Pseudomonadati</taxon>
        <taxon>Bacteroidota</taxon>
        <taxon>Cytophagia</taxon>
        <taxon>Cytophagales</taxon>
        <taxon>Rhodocytophagaceae</taxon>
        <taxon>Rhodocytophaga</taxon>
    </lineage>
</organism>
<gene>
    <name evidence="5" type="ORF">Q0590_27900</name>
</gene>
<dbReference type="SUPFAM" id="SSF46689">
    <property type="entry name" value="Homeodomain-like"/>
    <property type="match status" value="1"/>
</dbReference>
<evidence type="ECO:0000259" key="4">
    <source>
        <dbReference type="PROSITE" id="PS01124"/>
    </source>
</evidence>
<dbReference type="Proteomes" id="UP001168528">
    <property type="component" value="Unassembled WGS sequence"/>
</dbReference>
<dbReference type="SMART" id="SM00342">
    <property type="entry name" value="HTH_ARAC"/>
    <property type="match status" value="1"/>
</dbReference>
<dbReference type="PANTHER" id="PTHR43280:SF32">
    <property type="entry name" value="TRANSCRIPTIONAL REGULATORY PROTEIN"/>
    <property type="match status" value="1"/>
</dbReference>
<keyword evidence="6" id="KW-1185">Reference proteome</keyword>
<feature type="domain" description="HTH araC/xylS-type" evidence="4">
    <location>
        <begin position="212"/>
        <end position="318"/>
    </location>
</feature>
<dbReference type="EMBL" id="JAUKPO010000026">
    <property type="protein sequence ID" value="MDO1450137.1"/>
    <property type="molecule type" value="Genomic_DNA"/>
</dbReference>
<keyword evidence="1" id="KW-0805">Transcription regulation</keyword>
<dbReference type="PROSITE" id="PS01124">
    <property type="entry name" value="HTH_ARAC_FAMILY_2"/>
    <property type="match status" value="1"/>
</dbReference>
<evidence type="ECO:0000313" key="5">
    <source>
        <dbReference type="EMBL" id="MDO1450137.1"/>
    </source>
</evidence>
<sequence>MKNKKATISPIAKDKGPVLYNWGDLQQEWSEAVKRSGENYFEIHRMDEHHVKSKQPVALYRLNVFIIFLISGREGALKIGSEGYSRKPGILCFVPANRFIPCMSKMDEQSGYFCAFTSSFFGQNLANKDSLFEYPFFNVEEGIALQLDNSQTVYFNKLFQEMEEAYQTEHANKENLIRALLNVLLQKAQQLIIANRDNCLVDNSNAGVRLTKAFALLFEKDLEPLKNLHTIEIKSLSQYATALHVTQNYLNDTIKAVTGQTPGEIIRERLIKEASQLLLHTQLSIAEICFLLKFEDASYFSRFFKRYTGVTPSQYRKKEEVTNAPFFARFSNQDSSK</sequence>
<dbReference type="PRINTS" id="PR00032">
    <property type="entry name" value="HTHARAC"/>
</dbReference>